<protein>
    <submittedName>
        <fullName evidence="2">Uncharacterized protein</fullName>
    </submittedName>
</protein>
<feature type="transmembrane region" description="Helical" evidence="1">
    <location>
        <begin position="54"/>
        <end position="78"/>
    </location>
</feature>
<keyword evidence="1" id="KW-0812">Transmembrane</keyword>
<feature type="transmembrane region" description="Helical" evidence="1">
    <location>
        <begin position="156"/>
        <end position="174"/>
    </location>
</feature>
<organism evidence="2 3">
    <name type="scientific">Algoriphagus limi</name>
    <dbReference type="NCBI Taxonomy" id="2975273"/>
    <lineage>
        <taxon>Bacteria</taxon>
        <taxon>Pseudomonadati</taxon>
        <taxon>Bacteroidota</taxon>
        <taxon>Cytophagia</taxon>
        <taxon>Cytophagales</taxon>
        <taxon>Cyclobacteriaceae</taxon>
        <taxon>Algoriphagus</taxon>
    </lineage>
</organism>
<comment type="caution">
    <text evidence="2">The sequence shown here is derived from an EMBL/GenBank/DDBJ whole genome shotgun (WGS) entry which is preliminary data.</text>
</comment>
<keyword evidence="1" id="KW-0472">Membrane</keyword>
<keyword evidence="1" id="KW-1133">Transmembrane helix</keyword>
<feature type="transmembrane region" description="Helical" evidence="1">
    <location>
        <begin position="132"/>
        <end position="149"/>
    </location>
</feature>
<feature type="transmembrane region" description="Helical" evidence="1">
    <location>
        <begin position="90"/>
        <end position="112"/>
    </location>
</feature>
<evidence type="ECO:0000313" key="2">
    <source>
        <dbReference type="EMBL" id="MCS5491014.1"/>
    </source>
</evidence>
<keyword evidence="3" id="KW-1185">Reference proteome</keyword>
<dbReference type="EMBL" id="JANWGH010000002">
    <property type="protein sequence ID" value="MCS5491014.1"/>
    <property type="molecule type" value="Genomic_DNA"/>
</dbReference>
<gene>
    <name evidence="2" type="ORF">NY014_11265</name>
</gene>
<sequence>MTGKNTRFYRFIWRITASHTIAYFFAGLFGLFVVDYKAWFSEGAISTFMLPTDTPIVALGPALQLFRGIIMALVLWPIYQVIIEGRRGFLKLWLLILGLSVFSTFAAAMGSIDGFIYTNVPISEQVMGYPEAFLWASQFVGILWVFYKFEKRAINLVAIILFVLIIFMSVMGYLDGLGMLTSESTASI</sequence>
<reference evidence="2 3" key="1">
    <citation type="submission" date="2022-08" db="EMBL/GenBank/DDBJ databases">
        <title>Algoriphagus sp. CAU 1643 isolated from mud.</title>
        <authorList>
            <person name="Kim W."/>
        </authorList>
    </citation>
    <scope>NUCLEOTIDE SEQUENCE [LARGE SCALE GENOMIC DNA]</scope>
    <source>
        <strain evidence="2 3">CAU 1643</strain>
    </source>
</reference>
<evidence type="ECO:0000313" key="3">
    <source>
        <dbReference type="Proteomes" id="UP001206788"/>
    </source>
</evidence>
<dbReference type="RefSeq" id="WP_259414684.1">
    <property type="nucleotide sequence ID" value="NZ_JANWGH010000002.1"/>
</dbReference>
<accession>A0ABT2G6X7</accession>
<name>A0ABT2G6X7_9BACT</name>
<dbReference type="Proteomes" id="UP001206788">
    <property type="component" value="Unassembled WGS sequence"/>
</dbReference>
<proteinExistence type="predicted"/>
<feature type="transmembrane region" description="Helical" evidence="1">
    <location>
        <begin position="12"/>
        <end position="34"/>
    </location>
</feature>
<evidence type="ECO:0000256" key="1">
    <source>
        <dbReference type="SAM" id="Phobius"/>
    </source>
</evidence>